<dbReference type="Gene3D" id="3.40.50.200">
    <property type="entry name" value="Peptidase S8/S53 domain"/>
    <property type="match status" value="1"/>
</dbReference>
<dbReference type="PROSITE" id="PS00137">
    <property type="entry name" value="SUBTILASE_HIS"/>
    <property type="match status" value="1"/>
</dbReference>
<dbReference type="GO" id="GO:0004252">
    <property type="term" value="F:serine-type endopeptidase activity"/>
    <property type="evidence" value="ECO:0007669"/>
    <property type="project" value="UniProtKB-UniRule"/>
</dbReference>
<dbReference type="Proteomes" id="UP000641514">
    <property type="component" value="Unassembled WGS sequence"/>
</dbReference>
<keyword evidence="4 5" id="KW-0720">Serine protease</keyword>
<feature type="active site" description="Charge relay system" evidence="5">
    <location>
        <position position="361"/>
    </location>
</feature>
<dbReference type="Pfam" id="PF05922">
    <property type="entry name" value="Inhibitor_I9"/>
    <property type="match status" value="1"/>
</dbReference>
<dbReference type="InterPro" id="IPR036852">
    <property type="entry name" value="Peptidase_S8/S53_dom_sf"/>
</dbReference>
<keyword evidence="12" id="KW-1185">Reference proteome</keyword>
<dbReference type="Gene3D" id="3.30.70.80">
    <property type="entry name" value="Peptidase S8 propeptide/proteinase inhibitor I9"/>
    <property type="match status" value="1"/>
</dbReference>
<dbReference type="PRINTS" id="PR00723">
    <property type="entry name" value="SUBTILISIN"/>
</dbReference>
<keyword evidence="2 5" id="KW-0645">Protease</keyword>
<dbReference type="SUPFAM" id="SSF52743">
    <property type="entry name" value="Subtilisin-like"/>
    <property type="match status" value="1"/>
</dbReference>
<reference evidence="11" key="2">
    <citation type="submission" date="2020-09" db="EMBL/GenBank/DDBJ databases">
        <authorList>
            <person name="Sun Q."/>
            <person name="Zhou Y."/>
        </authorList>
    </citation>
    <scope>NUCLEOTIDE SEQUENCE</scope>
    <source>
        <strain evidence="11">CGMCC 1.15478</strain>
    </source>
</reference>
<feature type="domain" description="Inhibitor I9" evidence="10">
    <location>
        <begin position="35"/>
        <end position="99"/>
    </location>
</feature>
<proteinExistence type="inferred from homology"/>
<feature type="signal peptide" evidence="8">
    <location>
        <begin position="1"/>
        <end position="25"/>
    </location>
</feature>
<evidence type="ECO:0000259" key="9">
    <source>
        <dbReference type="Pfam" id="PF00082"/>
    </source>
</evidence>
<dbReference type="InterPro" id="IPR037045">
    <property type="entry name" value="S8pro/Inhibitor_I9_sf"/>
</dbReference>
<keyword evidence="3 5" id="KW-0378">Hydrolase</keyword>
<dbReference type="Pfam" id="PF00082">
    <property type="entry name" value="Peptidase_S8"/>
    <property type="match status" value="1"/>
</dbReference>
<dbReference type="InterPro" id="IPR000209">
    <property type="entry name" value="Peptidase_S8/S53_dom"/>
</dbReference>
<accession>A0A916XAS5</accession>
<evidence type="ECO:0000313" key="12">
    <source>
        <dbReference type="Proteomes" id="UP000641514"/>
    </source>
</evidence>
<dbReference type="PROSITE" id="PS00136">
    <property type="entry name" value="SUBTILASE_ASP"/>
    <property type="match status" value="1"/>
</dbReference>
<dbReference type="PANTHER" id="PTHR43806">
    <property type="entry name" value="PEPTIDASE S8"/>
    <property type="match status" value="1"/>
</dbReference>
<comment type="caution">
    <text evidence="11">The sequence shown here is derived from an EMBL/GenBank/DDBJ whole genome shotgun (WGS) entry which is preliminary data.</text>
</comment>
<evidence type="ECO:0000256" key="8">
    <source>
        <dbReference type="SAM" id="SignalP"/>
    </source>
</evidence>
<feature type="compositionally biased region" description="Pro residues" evidence="7">
    <location>
        <begin position="448"/>
        <end position="460"/>
    </location>
</feature>
<dbReference type="PANTHER" id="PTHR43806:SF11">
    <property type="entry name" value="CEREVISIN-RELATED"/>
    <property type="match status" value="1"/>
</dbReference>
<dbReference type="RefSeq" id="WP_188670673.1">
    <property type="nucleotide sequence ID" value="NZ_BMJH01000001.1"/>
</dbReference>
<dbReference type="PROSITE" id="PS00138">
    <property type="entry name" value="SUBTILASE_SER"/>
    <property type="match status" value="1"/>
</dbReference>
<keyword evidence="8" id="KW-0732">Signal</keyword>
<dbReference type="InterPro" id="IPR023827">
    <property type="entry name" value="Peptidase_S8_Asp-AS"/>
</dbReference>
<dbReference type="GO" id="GO:0006508">
    <property type="term" value="P:proteolysis"/>
    <property type="evidence" value="ECO:0007669"/>
    <property type="project" value="UniProtKB-KW"/>
</dbReference>
<evidence type="ECO:0000313" key="11">
    <source>
        <dbReference type="EMBL" id="GGC56992.1"/>
    </source>
</evidence>
<evidence type="ECO:0000256" key="7">
    <source>
        <dbReference type="SAM" id="MobiDB-lite"/>
    </source>
</evidence>
<feature type="region of interest" description="Disordered" evidence="7">
    <location>
        <begin position="428"/>
        <end position="469"/>
    </location>
</feature>
<evidence type="ECO:0000256" key="5">
    <source>
        <dbReference type="PROSITE-ProRule" id="PRU01240"/>
    </source>
</evidence>
<reference evidence="11" key="1">
    <citation type="journal article" date="2014" name="Int. J. Syst. Evol. Microbiol.">
        <title>Complete genome sequence of Corynebacterium casei LMG S-19264T (=DSM 44701T), isolated from a smear-ripened cheese.</title>
        <authorList>
            <consortium name="US DOE Joint Genome Institute (JGI-PGF)"/>
            <person name="Walter F."/>
            <person name="Albersmeier A."/>
            <person name="Kalinowski J."/>
            <person name="Ruckert C."/>
        </authorList>
    </citation>
    <scope>NUCLEOTIDE SEQUENCE</scope>
    <source>
        <strain evidence="11">CGMCC 1.15478</strain>
    </source>
</reference>
<gene>
    <name evidence="11" type="ORF">GCM10011410_06910</name>
</gene>
<dbReference type="EMBL" id="BMJH01000001">
    <property type="protein sequence ID" value="GGC56992.1"/>
    <property type="molecule type" value="Genomic_DNA"/>
</dbReference>
<feature type="chain" id="PRO_5037273419" description="Peptidase S8" evidence="8">
    <location>
        <begin position="26"/>
        <end position="469"/>
    </location>
</feature>
<dbReference type="AlphaFoldDB" id="A0A916XAS5"/>
<feature type="domain" description="Peptidase S8/S53" evidence="9">
    <location>
        <begin position="131"/>
        <end position="400"/>
    </location>
</feature>
<dbReference type="InterPro" id="IPR023828">
    <property type="entry name" value="Peptidase_S8_Ser-AS"/>
</dbReference>
<evidence type="ECO:0000256" key="2">
    <source>
        <dbReference type="ARBA" id="ARBA00022670"/>
    </source>
</evidence>
<dbReference type="InterPro" id="IPR010259">
    <property type="entry name" value="S8pro/Inhibitor_I9"/>
</dbReference>
<organism evidence="11 12">
    <name type="scientific">Hoyosella rhizosphaerae</name>
    <dbReference type="NCBI Taxonomy" id="1755582"/>
    <lineage>
        <taxon>Bacteria</taxon>
        <taxon>Bacillati</taxon>
        <taxon>Actinomycetota</taxon>
        <taxon>Actinomycetes</taxon>
        <taxon>Mycobacteriales</taxon>
        <taxon>Hoyosellaceae</taxon>
        <taxon>Hoyosella</taxon>
    </lineage>
</organism>
<evidence type="ECO:0000256" key="1">
    <source>
        <dbReference type="ARBA" id="ARBA00011073"/>
    </source>
</evidence>
<evidence type="ECO:0000259" key="10">
    <source>
        <dbReference type="Pfam" id="PF05922"/>
    </source>
</evidence>
<evidence type="ECO:0000256" key="4">
    <source>
        <dbReference type="ARBA" id="ARBA00022825"/>
    </source>
</evidence>
<feature type="active site" description="Charge relay system" evidence="5">
    <location>
        <position position="170"/>
    </location>
</feature>
<name>A0A916XAS5_9ACTN</name>
<dbReference type="InterPro" id="IPR022398">
    <property type="entry name" value="Peptidase_S8_His-AS"/>
</dbReference>
<evidence type="ECO:0000256" key="3">
    <source>
        <dbReference type="ARBA" id="ARBA00022801"/>
    </source>
</evidence>
<dbReference type="SUPFAM" id="SSF54897">
    <property type="entry name" value="Protease propeptides/inhibitors"/>
    <property type="match status" value="1"/>
</dbReference>
<evidence type="ECO:0008006" key="13">
    <source>
        <dbReference type="Google" id="ProtNLM"/>
    </source>
</evidence>
<dbReference type="InterPro" id="IPR050131">
    <property type="entry name" value="Peptidase_S8_subtilisin-like"/>
</dbReference>
<protein>
    <recommendedName>
        <fullName evidence="13">Peptidase S8</fullName>
    </recommendedName>
</protein>
<dbReference type="InterPro" id="IPR015500">
    <property type="entry name" value="Peptidase_S8_subtilisin-rel"/>
</dbReference>
<evidence type="ECO:0000256" key="6">
    <source>
        <dbReference type="RuleBase" id="RU003355"/>
    </source>
</evidence>
<comment type="similarity">
    <text evidence="1 5 6">Belongs to the peptidase S8 family.</text>
</comment>
<feature type="active site" description="Charge relay system" evidence="5">
    <location>
        <position position="139"/>
    </location>
</feature>
<dbReference type="PROSITE" id="PS51892">
    <property type="entry name" value="SUBTILASE"/>
    <property type="match status" value="1"/>
</dbReference>
<sequence length="469" mass="46826">MRRSLLGIVATSVLAGGLVVVGAPAAVSEPPDESYIVVFNDNVEQAPKVRALERANGIATDREFRNVLNGFSARMPGAVRDRLAQDPDVAFIAPDLPVRALPSDPVQSGENVPTGVKRIEAESAGLVNKPSNVSVAIIDTGIDLAHSDLNAVAGKDCITNGGTSQDTHGHGTHVAGTVAARNNGAGVVGVVPDTTVYSVRVLNSEGDGTISSVICGIDWVTENSVGLNIKVANMSLGTVGSSDGNCGATKGDPMHLAVCQSTQQGITYVVAAGNDATDFATAIPAAYPEVLTVTAMSDSDGAPGGTGGAPSCSSNQGDDVAATFSNYATSTVDRAHTVAAPGVCIASTRRGGGTTLLSGTSMAAPHVAGAVAKCIGTGGIAGPCDGMTPAQIIQKIRSDAAAKPASFGFTGDAVNSPTAKHYGRLVHVGVGAGDGSPTDPEPTDPEPTDPGPSPTPPPCQPTGSFGGGC</sequence>